<feature type="transmembrane region" description="Helical" evidence="1">
    <location>
        <begin position="53"/>
        <end position="74"/>
    </location>
</feature>
<dbReference type="AlphaFoldDB" id="U5E940"/>
<evidence type="ECO:0000256" key="1">
    <source>
        <dbReference type="SAM" id="Phobius"/>
    </source>
</evidence>
<keyword evidence="1" id="KW-1133">Transmembrane helix</keyword>
<dbReference type="RefSeq" id="WP_019049283.1">
    <property type="nucleotide sequence ID" value="NZ_BAFO02000020.1"/>
</dbReference>
<comment type="caution">
    <text evidence="2">The sequence shown here is derived from an EMBL/GenBank/DDBJ whole genome shotgun (WGS) entry which is preliminary data.</text>
</comment>
<feature type="transmembrane region" description="Helical" evidence="1">
    <location>
        <begin position="188"/>
        <end position="209"/>
    </location>
</feature>
<feature type="transmembrane region" description="Helical" evidence="1">
    <location>
        <begin position="127"/>
        <end position="155"/>
    </location>
</feature>
<dbReference type="EMBL" id="BAFO02000020">
    <property type="protein sequence ID" value="GAD83885.1"/>
    <property type="molecule type" value="Genomic_DNA"/>
</dbReference>
<proteinExistence type="predicted"/>
<protein>
    <recommendedName>
        <fullName evidence="4">DUF4386 domain-containing protein</fullName>
    </recommendedName>
</protein>
<keyword evidence="1" id="KW-0472">Membrane</keyword>
<sequence length="223" mass="23465">MRTKPWPAITLLICAPILMNLAFTGLGVSFDYPDVLQSPAADVLARFRAHQSTVVALFTLLAVAACAFGPLAVLVGRFDDSATMRWAVRAGIAAAVVQAVGLLRWPLLVPGLAADGTPESLDTFATLNTVLGTLVGETLGYALTAAWTALVVTALRDRVPGWFAWLGYVSAAAIAVGVLAPIAEQAGLVNFVGYLLWSCWLLAFAVLLARQGVMPRRVASQGS</sequence>
<evidence type="ECO:0000313" key="3">
    <source>
        <dbReference type="Proteomes" id="UP000017048"/>
    </source>
</evidence>
<evidence type="ECO:0000313" key="2">
    <source>
        <dbReference type="EMBL" id="GAD83885.1"/>
    </source>
</evidence>
<organism evidence="2 3">
    <name type="scientific">Nocardia asteroides NBRC 15531</name>
    <dbReference type="NCBI Taxonomy" id="1110697"/>
    <lineage>
        <taxon>Bacteria</taxon>
        <taxon>Bacillati</taxon>
        <taxon>Actinomycetota</taxon>
        <taxon>Actinomycetes</taxon>
        <taxon>Mycobacteriales</taxon>
        <taxon>Nocardiaceae</taxon>
        <taxon>Nocardia</taxon>
    </lineage>
</organism>
<keyword evidence="1" id="KW-0812">Transmembrane</keyword>
<dbReference type="Pfam" id="PF14329">
    <property type="entry name" value="DUF4386"/>
    <property type="match status" value="1"/>
</dbReference>
<reference evidence="2 3" key="1">
    <citation type="journal article" date="2014" name="BMC Genomics">
        <title>Genome based analysis of type-I polyketide synthase and nonribosomal peptide synthetase gene clusters in seven strains of five representative Nocardia species.</title>
        <authorList>
            <person name="Komaki H."/>
            <person name="Ichikawa N."/>
            <person name="Hosoyama A."/>
            <person name="Takahashi-Nakaguchi A."/>
            <person name="Matsuzawa T."/>
            <person name="Suzuki K."/>
            <person name="Fujita N."/>
            <person name="Gonoi T."/>
        </authorList>
    </citation>
    <scope>NUCLEOTIDE SEQUENCE [LARGE SCALE GENOMIC DNA]</scope>
    <source>
        <strain evidence="2 3">NBRC 15531</strain>
    </source>
</reference>
<evidence type="ECO:0008006" key="4">
    <source>
        <dbReference type="Google" id="ProtNLM"/>
    </source>
</evidence>
<accession>U5E940</accession>
<dbReference type="InterPro" id="IPR025495">
    <property type="entry name" value="DUF4386"/>
</dbReference>
<keyword evidence="3" id="KW-1185">Reference proteome</keyword>
<dbReference type="eggNOG" id="ENOG502ZCB1">
    <property type="taxonomic scope" value="Bacteria"/>
</dbReference>
<gene>
    <name evidence="2" type="ORF">NCAST_20_04550</name>
</gene>
<name>U5E940_NOCAS</name>
<feature type="transmembrane region" description="Helical" evidence="1">
    <location>
        <begin position="162"/>
        <end position="182"/>
    </location>
</feature>
<dbReference type="Proteomes" id="UP000017048">
    <property type="component" value="Unassembled WGS sequence"/>
</dbReference>
<dbReference type="GeneID" id="91519769"/>
<feature type="transmembrane region" description="Helical" evidence="1">
    <location>
        <begin position="86"/>
        <end position="107"/>
    </location>
</feature>